<sequence>MAATNKERGYREIRDVVQLRLYHHHKYQRATKHLRDLYEAHKDGLLEPAKHAISEIEVINSRIRILNEENSLPTDLGTIDYGTFLYAWDEERGRYYTKVVLEEFCQRKRYVKGWSTLPPRDDFRFFEEPISSPGEGRPPIWDILSSWLMLFWNLCKHNQEQFLASDCQMQLLNYVKNGGFSLHCNGIRYRHHALCTVVVCLREMSQYLNNWKMKQQSTFSAFEYGIRREDIRRICEFEGLPIGWIPNNIDVEGQGQTKVRIKG</sequence>
<protein>
    <submittedName>
        <fullName evidence="1">Uncharacterized protein</fullName>
    </submittedName>
</protein>
<evidence type="ECO:0000313" key="1">
    <source>
        <dbReference type="EMBL" id="RDK42397.1"/>
    </source>
</evidence>
<gene>
    <name evidence="1" type="ORF">M752DRAFT_293509</name>
</gene>
<proteinExistence type="predicted"/>
<organism evidence="1 2">
    <name type="scientific">Aspergillus phoenicis ATCC 13157</name>
    <dbReference type="NCBI Taxonomy" id="1353007"/>
    <lineage>
        <taxon>Eukaryota</taxon>
        <taxon>Fungi</taxon>
        <taxon>Dikarya</taxon>
        <taxon>Ascomycota</taxon>
        <taxon>Pezizomycotina</taxon>
        <taxon>Eurotiomycetes</taxon>
        <taxon>Eurotiomycetidae</taxon>
        <taxon>Eurotiales</taxon>
        <taxon>Aspergillaceae</taxon>
        <taxon>Aspergillus</taxon>
    </lineage>
</organism>
<reference evidence="1 2" key="1">
    <citation type="submission" date="2018-07" db="EMBL/GenBank/DDBJ databases">
        <title>Section-level genome sequencing of Aspergillus section Nigri to investigate inter- and intra-species variation.</title>
        <authorList>
            <consortium name="DOE Joint Genome Institute"/>
            <person name="Vesth T.C."/>
            <person name="Nybo J.L."/>
            <person name="Theobald S."/>
            <person name="Frisvad J.C."/>
            <person name="Larsen T.O."/>
            <person name="Nielsen K.F."/>
            <person name="Hoof J.B."/>
            <person name="Brandl J."/>
            <person name="Salamov A."/>
            <person name="Riley R."/>
            <person name="Gladden J.M."/>
            <person name="Phatale P."/>
            <person name="Nielsen M.T."/>
            <person name="Lyhne E.K."/>
            <person name="Kogle M.E."/>
            <person name="Strasser K."/>
            <person name="McDonnell E."/>
            <person name="Barry K."/>
            <person name="Clum A."/>
            <person name="Chen C."/>
            <person name="Nolan M."/>
            <person name="Sandor L."/>
            <person name="Kuo A."/>
            <person name="Lipzen A."/>
            <person name="Hainaut M."/>
            <person name="Drula E."/>
            <person name="Tsang A."/>
            <person name="Magnuson J.K."/>
            <person name="Henrissat B."/>
            <person name="Wiebenga A."/>
            <person name="Simmons B.A."/>
            <person name="Makela M.R."/>
            <person name="De vries R.P."/>
            <person name="Grigoriev I.V."/>
            <person name="Mortensen U.H."/>
            <person name="Baker S.E."/>
            <person name="Andersen M.R."/>
        </authorList>
    </citation>
    <scope>NUCLEOTIDE SEQUENCE [LARGE SCALE GENOMIC DNA]</scope>
    <source>
        <strain evidence="1 2">ATCC 13157</strain>
    </source>
</reference>
<dbReference type="EMBL" id="KZ851853">
    <property type="protein sequence ID" value="RDK42397.1"/>
    <property type="molecule type" value="Genomic_DNA"/>
</dbReference>
<dbReference type="AlphaFoldDB" id="A0A370PJL7"/>
<accession>A0A370PJL7</accession>
<dbReference type="Proteomes" id="UP000254937">
    <property type="component" value="Unassembled WGS sequence"/>
</dbReference>
<keyword evidence="2" id="KW-1185">Reference proteome</keyword>
<evidence type="ECO:0000313" key="2">
    <source>
        <dbReference type="Proteomes" id="UP000254937"/>
    </source>
</evidence>
<name>A0A370PJL7_ASPPH</name>